<dbReference type="GO" id="GO:0008239">
    <property type="term" value="F:dipeptidyl-peptidase activity"/>
    <property type="evidence" value="ECO:0007669"/>
    <property type="project" value="InterPro"/>
</dbReference>
<dbReference type="AlphaFoldDB" id="A0A7M3MHR1"/>
<evidence type="ECO:0000313" key="3">
    <source>
        <dbReference type="EMBL" id="TVM18708.1"/>
    </source>
</evidence>
<sequence length="677" mass="75802">MHAHVRTEFPRPVRCIPHTWIPMPDGVRLSARIWLPEDAGDDPVPAILEYIPYRKNDATAVRDSTMHPWFAGHGYAAVRVDIRGSGDSEGVLEDEYLERELLDGEEIIRWLAAQPWCTGKVGMIGISWGGFNGLMLAGRNVPGLEAVITACSTDDRYADDVHSMGGCMLLDNVSWASTMFGFNSLPPDPDVVGDSWRDMWKGRLEGSGLWLDKWMRHQHRDDYWKHGSVCEDIGKLSCPVMAVSGWADGYSNTVFRLLETLPGPRLGLVGPWSHTYPHLGRPGPAIGFLQEALRFWDKWLKGIETGIMNEPMLRAWMQDPAEPSPAYDLRSGHWVGENSWPSPRIGKHTWVLDQARLVPENRAGNIDPGTFTVQSPLSVGMFGGKWCSYSATPDLPFDQRFEDGGALVFDSDPLCEDMQILGAPVAELTLSADRPVAMVAVRLSAISENGGVTRITYGLLNLTHRNSHEHPEPLEPGTPYTVRIAMNEAGQTFRAGQRLRLAVSSSYWPLAWPAPEDARLTLHAASSSLTLPVRPPEPNMDAAIVFQPAESALPAAQETVRPPRMRWNVNHDFGSLENVVEVIEDNGVVRFEDTGLCMGYGQSEWYRFTANDYGTVTAETATDWLLERDSWRVRTQTHTLVTVTSEEFRIRAELDAWEDKTRVFSRSWDTRVRRDCL</sequence>
<dbReference type="Pfam" id="PF02129">
    <property type="entry name" value="Peptidase_S15"/>
    <property type="match status" value="1"/>
</dbReference>
<dbReference type="PANTHER" id="PTHR43056:SF10">
    <property type="entry name" value="COCE_NOND FAMILY, PUTATIVE (AFU_ORTHOLOGUE AFUA_7G00600)-RELATED"/>
    <property type="match status" value="1"/>
</dbReference>
<dbReference type="InterPro" id="IPR005674">
    <property type="entry name" value="CocE/Ser_esterase"/>
</dbReference>
<dbReference type="NCBIfam" id="TIGR00976">
    <property type="entry name" value="CocE_NonD"/>
    <property type="match status" value="1"/>
</dbReference>
<dbReference type="Pfam" id="PF08530">
    <property type="entry name" value="PepX_C"/>
    <property type="match status" value="1"/>
</dbReference>
<protein>
    <submittedName>
        <fullName evidence="3">Peptidase S15</fullName>
    </submittedName>
</protein>
<organism evidence="3 4">
    <name type="scientific">Oceanidesulfovibrio indonesiensis</name>
    <dbReference type="NCBI Taxonomy" id="54767"/>
    <lineage>
        <taxon>Bacteria</taxon>
        <taxon>Pseudomonadati</taxon>
        <taxon>Thermodesulfobacteriota</taxon>
        <taxon>Desulfovibrionia</taxon>
        <taxon>Desulfovibrionales</taxon>
        <taxon>Desulfovibrionaceae</taxon>
        <taxon>Oceanidesulfovibrio</taxon>
    </lineage>
</organism>
<name>A0A7M3MHR1_9BACT</name>
<gene>
    <name evidence="3" type="ORF">DPQ33_04325</name>
</gene>
<dbReference type="InterPro" id="IPR050585">
    <property type="entry name" value="Xaa-Pro_dipeptidyl-ppase/CocE"/>
</dbReference>
<dbReference type="Gene3D" id="3.40.50.1820">
    <property type="entry name" value="alpha/beta hydrolase"/>
    <property type="match status" value="1"/>
</dbReference>
<keyword evidence="1" id="KW-0378">Hydrolase</keyword>
<reference evidence="3 4" key="1">
    <citation type="submission" date="2018-06" db="EMBL/GenBank/DDBJ databases">
        <title>Complete genome of Desulfovibrio indonesiensis P37SLT.</title>
        <authorList>
            <person name="Crispim J.S."/>
            <person name="Vidigal P.M.P."/>
            <person name="Silva L.C.F."/>
            <person name="Laguardia C.N."/>
            <person name="Araujo L.C."/>
            <person name="Dias R.S."/>
            <person name="Sousa M.P."/>
            <person name="Paula S.O."/>
            <person name="Silva C."/>
        </authorList>
    </citation>
    <scope>NUCLEOTIDE SEQUENCE [LARGE SCALE GENOMIC DNA]</scope>
    <source>
        <strain evidence="3 4">P37SLT</strain>
    </source>
</reference>
<dbReference type="EMBL" id="QMIE01000003">
    <property type="protein sequence ID" value="TVM18708.1"/>
    <property type="molecule type" value="Genomic_DNA"/>
</dbReference>
<dbReference type="InterPro" id="IPR000383">
    <property type="entry name" value="Xaa-Pro-like_dom"/>
</dbReference>
<dbReference type="OrthoDB" id="9806163at2"/>
<dbReference type="SUPFAM" id="SSF49785">
    <property type="entry name" value="Galactose-binding domain-like"/>
    <property type="match status" value="1"/>
</dbReference>
<dbReference type="Gene3D" id="2.60.120.260">
    <property type="entry name" value="Galactose-binding domain-like"/>
    <property type="match status" value="1"/>
</dbReference>
<dbReference type="Proteomes" id="UP000448292">
    <property type="component" value="Unassembled WGS sequence"/>
</dbReference>
<dbReference type="SUPFAM" id="SSF53474">
    <property type="entry name" value="alpha/beta-Hydrolases"/>
    <property type="match status" value="1"/>
</dbReference>
<dbReference type="Gene3D" id="1.10.3020.10">
    <property type="entry name" value="alpha-amino acid ester hydrolase ( Helical cap domain)"/>
    <property type="match status" value="1"/>
</dbReference>
<feature type="domain" description="Xaa-Pro dipeptidyl-peptidase C-terminal" evidence="2">
    <location>
        <begin position="293"/>
        <end position="552"/>
    </location>
</feature>
<dbReference type="InterPro" id="IPR008979">
    <property type="entry name" value="Galactose-bd-like_sf"/>
</dbReference>
<evidence type="ECO:0000313" key="4">
    <source>
        <dbReference type="Proteomes" id="UP000448292"/>
    </source>
</evidence>
<dbReference type="PANTHER" id="PTHR43056">
    <property type="entry name" value="PEPTIDASE S9 PROLYL OLIGOPEPTIDASE"/>
    <property type="match status" value="1"/>
</dbReference>
<evidence type="ECO:0000259" key="2">
    <source>
        <dbReference type="SMART" id="SM00939"/>
    </source>
</evidence>
<dbReference type="InterPro" id="IPR029058">
    <property type="entry name" value="AB_hydrolase_fold"/>
</dbReference>
<dbReference type="InterPro" id="IPR013736">
    <property type="entry name" value="Xaa-Pro_dipept_C"/>
</dbReference>
<keyword evidence="4" id="KW-1185">Reference proteome</keyword>
<accession>A0A7M3MHR1</accession>
<comment type="caution">
    <text evidence="3">The sequence shown here is derived from an EMBL/GenBank/DDBJ whole genome shotgun (WGS) entry which is preliminary data.</text>
</comment>
<proteinExistence type="predicted"/>
<dbReference type="SMART" id="SM00939">
    <property type="entry name" value="PepX_C"/>
    <property type="match status" value="1"/>
</dbReference>
<evidence type="ECO:0000256" key="1">
    <source>
        <dbReference type="ARBA" id="ARBA00022801"/>
    </source>
</evidence>